<sequence>MGTANTQLLGAMNAGGLATTGSLGGNTSIGMGMQLLSAYNNYRAQRRQAEAQADQIIAQAKGAIKTMNYSLGNFENERRNAFEASVAQLGAIRMQARGLEESVQASTGEYQSGKTAKLLVRSTKADGLRTTNQVKDNYIRKSDEIDQNKERVFLSTREYLSHIETPRIPTLIGGILSQAGALMSAYNDYKNMNANRISKIGDGSGVGGTSGTHVESLVRRWEPNYTFRTASQNPWRTSANDGFSLADTRRGVLGYTVNDPKAINYGNPNIRYDTNSASYQYSANGFATALSINMDYPKLLSTSYRQPIRFGNPRIGYSQDNNQYIFNGGQL</sequence>
<dbReference type="EMBL" id="QXZZ01000036">
    <property type="protein sequence ID" value="RJY49967.1"/>
    <property type="molecule type" value="Genomic_DNA"/>
</dbReference>
<proteinExistence type="predicted"/>
<dbReference type="AlphaFoldDB" id="A0A3A6W7K3"/>
<dbReference type="Pfam" id="PF24072">
    <property type="entry name" value="T7_gp14"/>
    <property type="match status" value="1"/>
</dbReference>
<accession>A0A3A6W7K3</accession>
<dbReference type="InterPro" id="IPR038996">
    <property type="entry name" value="Gp14"/>
</dbReference>
<organism evidence="1 2">
    <name type="scientific">Veillonella atypica</name>
    <dbReference type="NCBI Taxonomy" id="39777"/>
    <lineage>
        <taxon>Bacteria</taxon>
        <taxon>Bacillati</taxon>
        <taxon>Bacillota</taxon>
        <taxon>Negativicutes</taxon>
        <taxon>Veillonellales</taxon>
        <taxon>Veillonellaceae</taxon>
        <taxon>Veillonella</taxon>
    </lineage>
</organism>
<dbReference type="RefSeq" id="WP_119982864.1">
    <property type="nucleotide sequence ID" value="NZ_QXZZ01000036.1"/>
</dbReference>
<evidence type="ECO:0000313" key="2">
    <source>
        <dbReference type="Proteomes" id="UP000277803"/>
    </source>
</evidence>
<evidence type="ECO:0000313" key="1">
    <source>
        <dbReference type="EMBL" id="RJY49967.1"/>
    </source>
</evidence>
<dbReference type="Proteomes" id="UP000277803">
    <property type="component" value="Unassembled WGS sequence"/>
</dbReference>
<reference evidence="1 2" key="1">
    <citation type="submission" date="2018-09" db="EMBL/GenBank/DDBJ databases">
        <title>Genome sequence of Veillonella atypica isolated from periodontal Korean patients.</title>
        <authorList>
            <person name="Lee J.-H."/>
            <person name="Moon J.-H."/>
            <person name="Shin S.-Y."/>
        </authorList>
    </citation>
    <scope>NUCLEOTIDE SEQUENCE [LARGE SCALE GENOMIC DNA]</scope>
    <source>
        <strain evidence="1 2">KHUD_V1</strain>
    </source>
</reference>
<comment type="caution">
    <text evidence="1">The sequence shown here is derived from an EMBL/GenBank/DDBJ whole genome shotgun (WGS) entry which is preliminary data.</text>
</comment>
<protein>
    <submittedName>
        <fullName evidence="1">Uncharacterized protein</fullName>
    </submittedName>
</protein>
<name>A0A3A6W7K3_9FIRM</name>
<gene>
    <name evidence="1" type="ORF">D2965_08355</name>
</gene>